<dbReference type="Gene3D" id="3.40.50.300">
    <property type="entry name" value="P-loop containing nucleotide triphosphate hydrolases"/>
    <property type="match status" value="2"/>
</dbReference>
<comment type="subcellular location">
    <subcellularLocation>
        <location evidence="1">Cell membrane</location>
        <topology evidence="1">Multi-pass membrane protein</topology>
    </subcellularLocation>
</comment>
<reference evidence="8 9" key="1">
    <citation type="submission" date="2019-11" db="EMBL/GenBank/DDBJ databases">
        <title>P. haliotis isolates from Z. marina roots.</title>
        <authorList>
            <person name="Cohen M."/>
            <person name="Jospin G."/>
            <person name="Eisen J.A."/>
            <person name="Coil D.A."/>
        </authorList>
    </citation>
    <scope>NUCLEOTIDE SEQUENCE [LARGE SCALE GENOMIC DNA]</scope>
    <source>
        <strain evidence="8 9">UCD-MCMsp1aY</strain>
    </source>
</reference>
<comment type="caution">
    <text evidence="8">The sequence shown here is derived from an EMBL/GenBank/DDBJ whole genome shotgun (WGS) entry which is preliminary data.</text>
</comment>
<keyword evidence="4 6" id="KW-1133">Transmembrane helix</keyword>
<dbReference type="CDD" id="cd01127">
    <property type="entry name" value="TrwB_TraG_TraD_VirD4"/>
    <property type="match status" value="1"/>
</dbReference>
<dbReference type="InterPro" id="IPR019476">
    <property type="entry name" value="T4SS_TraD_DNA-bd"/>
</dbReference>
<evidence type="ECO:0000256" key="1">
    <source>
        <dbReference type="ARBA" id="ARBA00004651"/>
    </source>
</evidence>
<evidence type="ECO:0000313" key="9">
    <source>
        <dbReference type="Proteomes" id="UP000439994"/>
    </source>
</evidence>
<sequence length="563" mass="64088">MTLLGRYQDWKLMGLTWLGLTLLLSSIAINYTWHLGTRWPPLADHLFQWLKIVKGYVINELSAFNNYTNYLANNELVVHFWIHLIMPILASSLVGGFLAFKFVYVEGGLDKYRFKSGVKLLPNKQAVKYHKRKLRRHNLDFALPLHPLIYLPVPEQLGNIFISGSQGAGKSTVLKPILNAIFQYNRHALIYDAKLEYTQLFYKKTVILINPFDSRSSYWNIAEDIDSELSARNVAEAFIKESKDPFWSDGAREVLVGIFLSLNKTISDWSWEDLNSYLSINTDKLQELLSCYHPIAKVFIEKDSKMTQSLLAYMSSQLSWINVVSDYWKVKDCNNFSINRWSEAEQAERQVIIPNIPNYSHVSSPIFGALLSLVSNRLLSQEDNDRQFWFVLDELADLPKTKSLIDWLSKGRSKGGHTVAATQAQQQVRAKYGDDAETLLSLFSNTVTLRTNSYESASKLSKNIGNRTVELQTKNYDKDGNVSLSTQEKELPAVTPEQIMHLPSPNSKGVTGFLTLAGYKASYLLTWPYPQLNKIADGFIAKSIKHSETCPNRRGTRGRSKSC</sequence>
<gene>
    <name evidence="8" type="ORF">GNP35_10010</name>
</gene>
<dbReference type="InterPro" id="IPR027417">
    <property type="entry name" value="P-loop_NTPase"/>
</dbReference>
<evidence type="ECO:0000256" key="4">
    <source>
        <dbReference type="ARBA" id="ARBA00022989"/>
    </source>
</evidence>
<feature type="domain" description="Type IV secretion system coupling protein TraD DNA-binding" evidence="7">
    <location>
        <begin position="155"/>
        <end position="504"/>
    </location>
</feature>
<dbReference type="PANTHER" id="PTHR37937">
    <property type="entry name" value="CONJUGATIVE TRANSFER: DNA TRANSPORT"/>
    <property type="match status" value="1"/>
</dbReference>
<evidence type="ECO:0000259" key="7">
    <source>
        <dbReference type="Pfam" id="PF10412"/>
    </source>
</evidence>
<feature type="transmembrane region" description="Helical" evidence="6">
    <location>
        <begin position="12"/>
        <end position="33"/>
    </location>
</feature>
<keyword evidence="9" id="KW-1185">Reference proteome</keyword>
<dbReference type="RefSeq" id="WP_155695947.1">
    <property type="nucleotide sequence ID" value="NZ_WOCD01000003.1"/>
</dbReference>
<dbReference type="GO" id="GO:0003677">
    <property type="term" value="F:DNA binding"/>
    <property type="evidence" value="ECO:0007669"/>
    <property type="project" value="UniProtKB-KW"/>
</dbReference>
<dbReference type="OrthoDB" id="9803543at2"/>
<evidence type="ECO:0000313" key="8">
    <source>
        <dbReference type="EMBL" id="MUH72796.1"/>
    </source>
</evidence>
<proteinExistence type="predicted"/>
<keyword evidence="3 6" id="KW-0812">Transmembrane</keyword>
<feature type="transmembrane region" description="Helical" evidence="6">
    <location>
        <begin position="80"/>
        <end position="105"/>
    </location>
</feature>
<dbReference type="PANTHER" id="PTHR37937:SF1">
    <property type="entry name" value="CONJUGATIVE TRANSFER: DNA TRANSPORT"/>
    <property type="match status" value="1"/>
</dbReference>
<evidence type="ECO:0000256" key="6">
    <source>
        <dbReference type="SAM" id="Phobius"/>
    </source>
</evidence>
<dbReference type="Proteomes" id="UP000439994">
    <property type="component" value="Unassembled WGS sequence"/>
</dbReference>
<keyword evidence="5 6" id="KW-0472">Membrane</keyword>
<evidence type="ECO:0000256" key="5">
    <source>
        <dbReference type="ARBA" id="ARBA00023136"/>
    </source>
</evidence>
<name>A0A6N8F8C9_9GAMM</name>
<dbReference type="AlphaFoldDB" id="A0A6N8F8C9"/>
<evidence type="ECO:0000256" key="3">
    <source>
        <dbReference type="ARBA" id="ARBA00022692"/>
    </source>
</evidence>
<organism evidence="8 9">
    <name type="scientific">Psychrosphaera haliotis</name>
    <dbReference type="NCBI Taxonomy" id="555083"/>
    <lineage>
        <taxon>Bacteria</taxon>
        <taxon>Pseudomonadati</taxon>
        <taxon>Pseudomonadota</taxon>
        <taxon>Gammaproteobacteria</taxon>
        <taxon>Alteromonadales</taxon>
        <taxon>Pseudoalteromonadaceae</taxon>
        <taxon>Psychrosphaera</taxon>
    </lineage>
</organism>
<dbReference type="EMBL" id="WOCD01000003">
    <property type="protein sequence ID" value="MUH72796.1"/>
    <property type="molecule type" value="Genomic_DNA"/>
</dbReference>
<dbReference type="SUPFAM" id="SSF52540">
    <property type="entry name" value="P-loop containing nucleoside triphosphate hydrolases"/>
    <property type="match status" value="1"/>
</dbReference>
<dbReference type="GO" id="GO:0005886">
    <property type="term" value="C:plasma membrane"/>
    <property type="evidence" value="ECO:0007669"/>
    <property type="project" value="UniProtKB-SubCell"/>
</dbReference>
<protein>
    <submittedName>
        <fullName evidence="8">Type IV secretion system DNA-binding domain-containing protein</fullName>
    </submittedName>
</protein>
<accession>A0A6N8F8C9</accession>
<keyword evidence="8" id="KW-0238">DNA-binding</keyword>
<dbReference type="InterPro" id="IPR051539">
    <property type="entry name" value="T4SS-coupling_protein"/>
</dbReference>
<keyword evidence="2" id="KW-1003">Cell membrane</keyword>
<dbReference type="Pfam" id="PF10412">
    <property type="entry name" value="TrwB_AAD_bind"/>
    <property type="match status" value="1"/>
</dbReference>
<evidence type="ECO:0000256" key="2">
    <source>
        <dbReference type="ARBA" id="ARBA00022475"/>
    </source>
</evidence>